<dbReference type="CDD" id="cd22421">
    <property type="entry name" value="KH-I_BICC1_rpt2"/>
    <property type="match status" value="1"/>
</dbReference>
<feature type="domain" description="SAM" evidence="7">
    <location>
        <begin position="869"/>
        <end position="929"/>
    </location>
</feature>
<comment type="similarity">
    <text evidence="1">Belongs to the BicC family.</text>
</comment>
<dbReference type="AlphaFoldDB" id="A0A8M1K4L2"/>
<name>A0A8M1K4L2_CLUHA</name>
<dbReference type="InterPro" id="IPR037974">
    <property type="entry name" value="BICC1_SAM_dom"/>
</dbReference>
<dbReference type="GO" id="GO:0005737">
    <property type="term" value="C:cytoplasm"/>
    <property type="evidence" value="ECO:0007669"/>
    <property type="project" value="TreeGrafter"/>
</dbReference>
<keyword evidence="2" id="KW-0217">Developmental protein</keyword>
<keyword evidence="3" id="KW-0677">Repeat</keyword>
<dbReference type="InterPro" id="IPR004088">
    <property type="entry name" value="KH_dom_type_1"/>
</dbReference>
<feature type="region of interest" description="Disordered" evidence="6">
    <location>
        <begin position="1"/>
        <end position="82"/>
    </location>
</feature>
<proteinExistence type="inferred from homology"/>
<feature type="region of interest" description="Disordered" evidence="6">
    <location>
        <begin position="776"/>
        <end position="814"/>
    </location>
</feature>
<dbReference type="SMART" id="SM00454">
    <property type="entry name" value="SAM"/>
    <property type="match status" value="1"/>
</dbReference>
<evidence type="ECO:0000313" key="9">
    <source>
        <dbReference type="RefSeq" id="XP_042558736.1"/>
    </source>
</evidence>
<dbReference type="PANTHER" id="PTHR10627:SF59">
    <property type="entry name" value="BICAUDAL C HOMOLOG 2"/>
    <property type="match status" value="1"/>
</dbReference>
<dbReference type="KEGG" id="char:105893000"/>
<evidence type="ECO:0000256" key="5">
    <source>
        <dbReference type="PROSITE-ProRule" id="PRU00117"/>
    </source>
</evidence>
<feature type="compositionally biased region" description="Polar residues" evidence="6">
    <location>
        <begin position="7"/>
        <end position="16"/>
    </location>
</feature>
<evidence type="ECO:0000256" key="3">
    <source>
        <dbReference type="ARBA" id="ARBA00022737"/>
    </source>
</evidence>
<dbReference type="InterPro" id="IPR004087">
    <property type="entry name" value="KH_dom"/>
</dbReference>
<evidence type="ECO:0000256" key="1">
    <source>
        <dbReference type="ARBA" id="ARBA00007662"/>
    </source>
</evidence>
<dbReference type="InterPro" id="IPR047554">
    <property type="entry name" value="BICC1_KH-I_rpt2"/>
</dbReference>
<feature type="compositionally biased region" description="Basic and acidic residues" evidence="6">
    <location>
        <begin position="71"/>
        <end position="82"/>
    </location>
</feature>
<dbReference type="GO" id="GO:0003723">
    <property type="term" value="F:RNA binding"/>
    <property type="evidence" value="ECO:0007669"/>
    <property type="project" value="UniProtKB-UniRule"/>
</dbReference>
<dbReference type="Pfam" id="PF00536">
    <property type="entry name" value="SAM_1"/>
    <property type="match status" value="1"/>
</dbReference>
<evidence type="ECO:0000259" key="7">
    <source>
        <dbReference type="PROSITE" id="PS50105"/>
    </source>
</evidence>
<dbReference type="Proteomes" id="UP000515152">
    <property type="component" value="Chromosome 20"/>
</dbReference>
<dbReference type="Pfam" id="PF24234">
    <property type="entry name" value="KH_BICC1_1st"/>
    <property type="match status" value="1"/>
</dbReference>
<dbReference type="SMART" id="SM00322">
    <property type="entry name" value="KH"/>
    <property type="match status" value="3"/>
</dbReference>
<sequence length="967" mass="105896">MHALTAMATTEEQNSLRPDGLEQPATDTGPERNQNQTQAQHQPPLDRDEEEEEEEEEDEGANSVPGSESTSPEHTDPHWVEERFRIDRKKLETMLYTPKDGNGLTGEEFFEKVMKETNTQVKWPSKLKIGAKSKKDPHVKVEGKKENVQQAKKKILELLETKVNKVTLKMDVTHTEHSHVIGKGGGNIKKVMEITLCHIHFPDSNRHNATGEKSNQVSIAGPVEGVEEARRRIRDLQPLVLTFDLSVNLVAGAMPDASSPVIQHVAQAFGVSVSFRAQPKLYCSSCVVRGLQGNSTAVKKATCVLMELLLGPEAAVAGATVVSTQLDVTSQQHLFLLGQNGANFLSVMHQTQTQIVLPDLSAPQSAPSLLIQGNTDGVCLARQQLMDCLPVCLMFDMKEDGEADPRKLAQTMQSLGVFISVKPKVKQTAKSVIVKGLERNIASVYEARRLLLGLDSSEGSGMTKPICDPLLAGNGLASYWLNILMQQLRLNDTGVVCSPDAGIGLLLPVKPRPSPPPGLSSPPEEGRMGGLRGTDSKLEKILENEDQPVSSEGEDAGHQKSLEFSEVTEVTMRTGGSVRRHSYSDVCRDPSQESRQSITTFFPSSSRLLKAEMEPVSRKHDRRCSLRFIPSLDTCSDASQNEDEDHDYERKKELANQGLTFCHSYVCGCLDQVGCYMFVFLCNGKVRVYFWNSVYESSFTCVFPLSRVRCMCFVAMQKKPVVTEVRTPTDTWSGLGFSKSMPAEAIKELRSVSRRCYRSYLGNQQLTYTLASGKERMCNGSNSENWRDRRGSASAASPASSSASSSSSSSPSYSSSATSCSLFGSSAGRGHIDKPTESNLNCGHHFDGMSSAGRPGTSGPPGPFPELDDDLPELLSQLGLAKYIDVFQQQEIDFQTFLTLSDEDLKEVGVLTFGARRKMLLAITDLNKSIKKGPDPPAVWSGYLEGGASGRLPPIVDVDAVPQSNRW</sequence>
<feature type="region of interest" description="Disordered" evidence="6">
    <location>
        <begin position="507"/>
        <end position="532"/>
    </location>
</feature>
<dbReference type="CDD" id="cd22422">
    <property type="entry name" value="KH-I_BICC1_rpt3"/>
    <property type="match status" value="1"/>
</dbReference>
<gene>
    <name evidence="9" type="primary">bicc2</name>
</gene>
<feature type="compositionally biased region" description="Pro residues" evidence="6">
    <location>
        <begin position="510"/>
        <end position="520"/>
    </location>
</feature>
<evidence type="ECO:0000256" key="2">
    <source>
        <dbReference type="ARBA" id="ARBA00022473"/>
    </source>
</evidence>
<feature type="compositionally biased region" description="Acidic residues" evidence="6">
    <location>
        <begin position="47"/>
        <end position="60"/>
    </location>
</feature>
<dbReference type="Pfam" id="PF22985">
    <property type="entry name" value="KH_BICC1"/>
    <property type="match status" value="2"/>
</dbReference>
<dbReference type="RefSeq" id="XP_042558736.1">
    <property type="nucleotide sequence ID" value="XM_042702802.1"/>
</dbReference>
<dbReference type="GeneID" id="105893000"/>
<feature type="region of interest" description="Disordered" evidence="6">
    <location>
        <begin position="834"/>
        <end position="870"/>
    </location>
</feature>
<dbReference type="CDD" id="cd22420">
    <property type="entry name" value="KH-I_BICC1_rpt1"/>
    <property type="match status" value="1"/>
</dbReference>
<evidence type="ECO:0000313" key="8">
    <source>
        <dbReference type="Proteomes" id="UP000515152"/>
    </source>
</evidence>
<dbReference type="InterPro" id="IPR047549">
    <property type="entry name" value="BICC1_KH-I_rpt1"/>
</dbReference>
<dbReference type="Pfam" id="PF00013">
    <property type="entry name" value="KH_1"/>
    <property type="match status" value="1"/>
</dbReference>
<reference evidence="9" key="1">
    <citation type="submission" date="2025-08" db="UniProtKB">
        <authorList>
            <consortium name="RefSeq"/>
        </authorList>
    </citation>
    <scope>IDENTIFICATION</scope>
</reference>
<keyword evidence="4 5" id="KW-0694">RNA-binding</keyword>
<keyword evidence="8" id="KW-1185">Reference proteome</keyword>
<dbReference type="CDD" id="cd09520">
    <property type="entry name" value="SAM_BICC1"/>
    <property type="match status" value="1"/>
</dbReference>
<dbReference type="PANTHER" id="PTHR10627">
    <property type="entry name" value="SCP160"/>
    <property type="match status" value="1"/>
</dbReference>
<protein>
    <submittedName>
        <fullName evidence="9">Bicaudal C homolog 2</fullName>
    </submittedName>
</protein>
<organism evidence="8 9">
    <name type="scientific">Clupea harengus</name>
    <name type="common">Atlantic herring</name>
    <dbReference type="NCBI Taxonomy" id="7950"/>
    <lineage>
        <taxon>Eukaryota</taxon>
        <taxon>Metazoa</taxon>
        <taxon>Chordata</taxon>
        <taxon>Craniata</taxon>
        <taxon>Vertebrata</taxon>
        <taxon>Euteleostomi</taxon>
        <taxon>Actinopterygii</taxon>
        <taxon>Neopterygii</taxon>
        <taxon>Teleostei</taxon>
        <taxon>Clupei</taxon>
        <taxon>Clupeiformes</taxon>
        <taxon>Clupeoidei</taxon>
        <taxon>Clupeidae</taxon>
        <taxon>Clupea</taxon>
    </lineage>
</organism>
<dbReference type="PROSITE" id="PS50105">
    <property type="entry name" value="SAM_DOMAIN"/>
    <property type="match status" value="1"/>
</dbReference>
<dbReference type="InterPro" id="IPR054727">
    <property type="entry name" value="BICC1_KH"/>
</dbReference>
<feature type="compositionally biased region" description="Low complexity" evidence="6">
    <location>
        <begin position="792"/>
        <end position="814"/>
    </location>
</feature>
<dbReference type="OrthoDB" id="271862at2759"/>
<accession>A0A8M1K4L2</accession>
<dbReference type="InterPro" id="IPR047553">
    <property type="entry name" value="BICC1_KH-I_rpt3"/>
</dbReference>
<dbReference type="PROSITE" id="PS50084">
    <property type="entry name" value="KH_TYPE_1"/>
    <property type="match status" value="2"/>
</dbReference>
<evidence type="ECO:0000256" key="4">
    <source>
        <dbReference type="ARBA" id="ARBA00022884"/>
    </source>
</evidence>
<dbReference type="InterPro" id="IPR001660">
    <property type="entry name" value="SAM"/>
</dbReference>
<dbReference type="CTD" id="402785"/>
<evidence type="ECO:0000256" key="6">
    <source>
        <dbReference type="SAM" id="MobiDB-lite"/>
    </source>
</evidence>
<feature type="compositionally biased region" description="Polar residues" evidence="6">
    <location>
        <begin position="31"/>
        <end position="41"/>
    </location>
</feature>